<feature type="region of interest" description="Disordered" evidence="1">
    <location>
        <begin position="45"/>
        <end position="75"/>
    </location>
</feature>
<dbReference type="EMBL" id="JAACXV010014245">
    <property type="protein sequence ID" value="KAF7269285.1"/>
    <property type="molecule type" value="Genomic_DNA"/>
</dbReference>
<feature type="compositionally biased region" description="Low complexity" evidence="1">
    <location>
        <begin position="53"/>
        <end position="64"/>
    </location>
</feature>
<dbReference type="Proteomes" id="UP000625711">
    <property type="component" value="Unassembled WGS sequence"/>
</dbReference>
<sequence>MENLRLWAKVIIINLKFCNLSASLPPHSIPSSTLTRTGCPAFSRRLPDPPMKTADAAQLATTDAADADDARPSPS</sequence>
<gene>
    <name evidence="3" type="ORF">GWI33_017740</name>
</gene>
<feature type="chain" id="PRO_5032991847" evidence="2">
    <location>
        <begin position="23"/>
        <end position="75"/>
    </location>
</feature>
<feature type="signal peptide" evidence="2">
    <location>
        <begin position="1"/>
        <end position="22"/>
    </location>
</feature>
<keyword evidence="2" id="KW-0732">Signal</keyword>
<dbReference type="AlphaFoldDB" id="A0A834HVJ0"/>
<proteinExistence type="predicted"/>
<comment type="caution">
    <text evidence="3">The sequence shown here is derived from an EMBL/GenBank/DDBJ whole genome shotgun (WGS) entry which is preliminary data.</text>
</comment>
<evidence type="ECO:0000256" key="1">
    <source>
        <dbReference type="SAM" id="MobiDB-lite"/>
    </source>
</evidence>
<accession>A0A834HVJ0</accession>
<evidence type="ECO:0000256" key="2">
    <source>
        <dbReference type="SAM" id="SignalP"/>
    </source>
</evidence>
<organism evidence="3 4">
    <name type="scientific">Rhynchophorus ferrugineus</name>
    <name type="common">Red palm weevil</name>
    <name type="synonym">Curculio ferrugineus</name>
    <dbReference type="NCBI Taxonomy" id="354439"/>
    <lineage>
        <taxon>Eukaryota</taxon>
        <taxon>Metazoa</taxon>
        <taxon>Ecdysozoa</taxon>
        <taxon>Arthropoda</taxon>
        <taxon>Hexapoda</taxon>
        <taxon>Insecta</taxon>
        <taxon>Pterygota</taxon>
        <taxon>Neoptera</taxon>
        <taxon>Endopterygota</taxon>
        <taxon>Coleoptera</taxon>
        <taxon>Polyphaga</taxon>
        <taxon>Cucujiformia</taxon>
        <taxon>Curculionidae</taxon>
        <taxon>Dryophthorinae</taxon>
        <taxon>Rhynchophorus</taxon>
    </lineage>
</organism>
<reference evidence="3" key="1">
    <citation type="submission" date="2020-08" db="EMBL/GenBank/DDBJ databases">
        <title>Genome sequencing and assembly of the red palm weevil Rhynchophorus ferrugineus.</title>
        <authorList>
            <person name="Dias G.B."/>
            <person name="Bergman C.M."/>
            <person name="Manee M."/>
        </authorList>
    </citation>
    <scope>NUCLEOTIDE SEQUENCE</scope>
    <source>
        <strain evidence="3">AA-2017</strain>
        <tissue evidence="3">Whole larva</tissue>
    </source>
</reference>
<evidence type="ECO:0000313" key="3">
    <source>
        <dbReference type="EMBL" id="KAF7269285.1"/>
    </source>
</evidence>
<evidence type="ECO:0000313" key="4">
    <source>
        <dbReference type="Proteomes" id="UP000625711"/>
    </source>
</evidence>
<protein>
    <submittedName>
        <fullName evidence="3">Uncharacterized protein</fullName>
    </submittedName>
</protein>
<keyword evidence="4" id="KW-1185">Reference proteome</keyword>
<name>A0A834HVJ0_RHYFE</name>